<dbReference type="Gene3D" id="3.30.710.10">
    <property type="entry name" value="Potassium Channel Kv1.1, Chain A"/>
    <property type="match status" value="1"/>
</dbReference>
<feature type="compositionally biased region" description="Low complexity" evidence="1">
    <location>
        <begin position="49"/>
        <end position="64"/>
    </location>
</feature>
<dbReference type="InterPro" id="IPR011333">
    <property type="entry name" value="SKP1/BTB/POZ_sf"/>
</dbReference>
<dbReference type="OrthoDB" id="407567at2759"/>
<keyword evidence="4" id="KW-1185">Reference proteome</keyword>
<gene>
    <name evidence="3" type="primary">mog1</name>
    <name evidence="3" type="ORF">SNAT2548_LOCUS3501</name>
</gene>
<feature type="region of interest" description="Disordered" evidence="1">
    <location>
        <begin position="1"/>
        <end position="107"/>
    </location>
</feature>
<reference evidence="3" key="1">
    <citation type="submission" date="2021-02" db="EMBL/GenBank/DDBJ databases">
        <authorList>
            <person name="Dougan E. K."/>
            <person name="Rhodes N."/>
            <person name="Thang M."/>
            <person name="Chan C."/>
        </authorList>
    </citation>
    <scope>NUCLEOTIDE SEQUENCE</scope>
</reference>
<dbReference type="AlphaFoldDB" id="A0A812IBR2"/>
<dbReference type="SUPFAM" id="SSF54695">
    <property type="entry name" value="POZ domain"/>
    <property type="match status" value="1"/>
</dbReference>
<evidence type="ECO:0000259" key="2">
    <source>
        <dbReference type="Pfam" id="PF00651"/>
    </source>
</evidence>
<proteinExistence type="predicted"/>
<dbReference type="Proteomes" id="UP000604046">
    <property type="component" value="Unassembled WGS sequence"/>
</dbReference>
<organism evidence="3 4">
    <name type="scientific">Symbiodinium natans</name>
    <dbReference type="NCBI Taxonomy" id="878477"/>
    <lineage>
        <taxon>Eukaryota</taxon>
        <taxon>Sar</taxon>
        <taxon>Alveolata</taxon>
        <taxon>Dinophyceae</taxon>
        <taxon>Suessiales</taxon>
        <taxon>Symbiodiniaceae</taxon>
        <taxon>Symbiodinium</taxon>
    </lineage>
</organism>
<name>A0A812IBR2_9DINO</name>
<feature type="domain" description="BTB" evidence="2">
    <location>
        <begin position="125"/>
        <end position="226"/>
    </location>
</feature>
<comment type="caution">
    <text evidence="3">The sequence shown here is derived from an EMBL/GenBank/DDBJ whole genome shotgun (WGS) entry which is preliminary data.</text>
</comment>
<evidence type="ECO:0000313" key="4">
    <source>
        <dbReference type="Proteomes" id="UP000604046"/>
    </source>
</evidence>
<evidence type="ECO:0000256" key="1">
    <source>
        <dbReference type="SAM" id="MobiDB-lite"/>
    </source>
</evidence>
<sequence length="321" mass="34829">MRALTPAEVSNARRLRFLKEQKLQNRTRAGGSAKADPPAGPPAEKCMQEPASSASAGATSPEGSPKADPPAGQCAQAGTQGGKRRPSGPNTQGAGKRPDPEARESASKRRMLALNSVLTPQQNSRSNAFDDMTLTFDEGGTKQVCSLLLRMTSPVWDRMLASGMKEACQGTVTVGASKEDFDAFYGMLLPGASRVMEHESEIDGVLALSEYYQVDFVKEACETKLLQLPTSVERLLQAEKYGLAQQYERCIKAAATTYTEEQLKQLRRCSPDALERVAVAMRNLLSRRDRANQGGARSPVVPVRRSARLAAQKKVMPEDID</sequence>
<evidence type="ECO:0000313" key="3">
    <source>
        <dbReference type="EMBL" id="CAE7029240.1"/>
    </source>
</evidence>
<dbReference type="InterPro" id="IPR000210">
    <property type="entry name" value="BTB/POZ_dom"/>
</dbReference>
<protein>
    <submittedName>
        <fullName evidence="3">Mog1 protein</fullName>
    </submittedName>
</protein>
<dbReference type="EMBL" id="CAJNDS010000213">
    <property type="protein sequence ID" value="CAE7029240.1"/>
    <property type="molecule type" value="Genomic_DNA"/>
</dbReference>
<accession>A0A812IBR2</accession>
<dbReference type="Pfam" id="PF00651">
    <property type="entry name" value="BTB"/>
    <property type="match status" value="1"/>
</dbReference>
<feature type="compositionally biased region" description="Basic and acidic residues" evidence="1">
    <location>
        <begin position="96"/>
        <end position="107"/>
    </location>
</feature>